<accession>A0AAW0AL22</accession>
<dbReference type="EMBL" id="JAWWNJ010000058">
    <property type="protein sequence ID" value="KAK7013789.1"/>
    <property type="molecule type" value="Genomic_DNA"/>
</dbReference>
<dbReference type="InterPro" id="IPR001810">
    <property type="entry name" value="F-box_dom"/>
</dbReference>
<dbReference type="AlphaFoldDB" id="A0AAW0AL22"/>
<evidence type="ECO:0000313" key="3">
    <source>
        <dbReference type="Proteomes" id="UP001362999"/>
    </source>
</evidence>
<protein>
    <recommendedName>
        <fullName evidence="1">F-box domain-containing protein</fullName>
    </recommendedName>
</protein>
<gene>
    <name evidence="2" type="ORF">R3P38DRAFT_2720513</name>
</gene>
<comment type="caution">
    <text evidence="2">The sequence shown here is derived from an EMBL/GenBank/DDBJ whole genome shotgun (WGS) entry which is preliminary data.</text>
</comment>
<name>A0AAW0AL22_9AGAR</name>
<reference evidence="2 3" key="1">
    <citation type="journal article" date="2024" name="J Genomics">
        <title>Draft genome sequencing and assembly of Favolaschia claudopus CIRM-BRFM 2984 isolated from oak limbs.</title>
        <authorList>
            <person name="Navarro D."/>
            <person name="Drula E."/>
            <person name="Chaduli D."/>
            <person name="Cazenave R."/>
            <person name="Ahrendt S."/>
            <person name="Wang J."/>
            <person name="Lipzen A."/>
            <person name="Daum C."/>
            <person name="Barry K."/>
            <person name="Grigoriev I.V."/>
            <person name="Favel A."/>
            <person name="Rosso M.N."/>
            <person name="Martin F."/>
        </authorList>
    </citation>
    <scope>NUCLEOTIDE SEQUENCE [LARGE SCALE GENOMIC DNA]</scope>
    <source>
        <strain evidence="2 3">CIRM-BRFM 2984</strain>
    </source>
</reference>
<dbReference type="Pfam" id="PF12937">
    <property type="entry name" value="F-box-like"/>
    <property type="match status" value="1"/>
</dbReference>
<organism evidence="2 3">
    <name type="scientific">Favolaschia claudopus</name>
    <dbReference type="NCBI Taxonomy" id="2862362"/>
    <lineage>
        <taxon>Eukaryota</taxon>
        <taxon>Fungi</taxon>
        <taxon>Dikarya</taxon>
        <taxon>Basidiomycota</taxon>
        <taxon>Agaricomycotina</taxon>
        <taxon>Agaricomycetes</taxon>
        <taxon>Agaricomycetidae</taxon>
        <taxon>Agaricales</taxon>
        <taxon>Marasmiineae</taxon>
        <taxon>Mycenaceae</taxon>
        <taxon>Favolaschia</taxon>
    </lineage>
</organism>
<keyword evidence="3" id="KW-1185">Reference proteome</keyword>
<dbReference type="InterPro" id="IPR032675">
    <property type="entry name" value="LRR_dom_sf"/>
</dbReference>
<dbReference type="Proteomes" id="UP001362999">
    <property type="component" value="Unassembled WGS sequence"/>
</dbReference>
<dbReference type="Gene3D" id="3.80.10.10">
    <property type="entry name" value="Ribonuclease Inhibitor"/>
    <property type="match status" value="1"/>
</dbReference>
<proteinExistence type="predicted"/>
<sequence>MDSPGGELGFSSAFVPTPIDVANIQELARSGVCPMNSQLSKLRTTMAAAPAELDRYDADIERLRRALSRLTSERSVLASYTDFCRSVLSPIQRLPNELLADIFDFCLPDDLYVIFASTTDDEVDRLVRRYLLQLGQVCTRWYRVAMDTPKLWSTIAVDTEVWKWSFIGDARLAALLESSLTRGRNSPLTLHLGISNRDSDVVVIESLLEHAHRWKNVFVSSSGAPCVALSSAMISLDQLEMLDLNVDSWGRLPAFQNAPRLRYLAFSGYVRDLPLLPWTQIKTIVYDSHDTAGPRYSPLSVLNRAPQCTSGTFYLDLRECPPHEPWDVDIKSGVNQLHFQLLVSEGDDAVVANLFDALTLPNLEALEIYPSDGTSPPIWSSTHLLALVERSGFDSCLTWLAIRAVVSDEELLRCLRALPKLERLFFTECGSSPTSFSTTITDNFLRGLFLVPNIASVIPKLRLLSLRCGLGFSDSVYADLLASRARLFDGKSAFGANLWWFGPRKREFSVEAMERINQLVLDGGIIFNTGEYNPAVHDSD</sequence>
<evidence type="ECO:0000259" key="1">
    <source>
        <dbReference type="Pfam" id="PF12937"/>
    </source>
</evidence>
<evidence type="ECO:0000313" key="2">
    <source>
        <dbReference type="EMBL" id="KAK7013789.1"/>
    </source>
</evidence>
<dbReference type="Gene3D" id="1.20.1280.50">
    <property type="match status" value="1"/>
</dbReference>
<feature type="domain" description="F-box" evidence="1">
    <location>
        <begin position="91"/>
        <end position="155"/>
    </location>
</feature>